<organism evidence="3 4">
    <name type="scientific">Salinibacterium amurskyense</name>
    <dbReference type="NCBI Taxonomy" id="205941"/>
    <lineage>
        <taxon>Bacteria</taxon>
        <taxon>Bacillati</taxon>
        <taxon>Actinomycetota</taxon>
        <taxon>Actinomycetes</taxon>
        <taxon>Micrococcales</taxon>
        <taxon>Microbacteriaceae</taxon>
        <taxon>Salinibacterium</taxon>
    </lineage>
</organism>
<evidence type="ECO:0000256" key="1">
    <source>
        <dbReference type="SAM" id="MobiDB-lite"/>
    </source>
</evidence>
<feature type="compositionally biased region" description="Low complexity" evidence="1">
    <location>
        <begin position="50"/>
        <end position="69"/>
    </location>
</feature>
<reference evidence="3 4" key="1">
    <citation type="submission" date="2017-11" db="EMBL/GenBank/DDBJ databases">
        <title>Genomic Encyclopedia of Archaeal and Bacterial Type Strains, Phase II (KMG-II): From Individual Species to Whole Genera.</title>
        <authorList>
            <person name="Goeker M."/>
        </authorList>
    </citation>
    <scope>NUCLEOTIDE SEQUENCE [LARGE SCALE GENOMIC DNA]</scope>
    <source>
        <strain evidence="3 4">DSM 16400</strain>
    </source>
</reference>
<comment type="caution">
    <text evidence="3">The sequence shown here is derived from an EMBL/GenBank/DDBJ whole genome shotgun (WGS) entry which is preliminary data.</text>
</comment>
<dbReference type="EMBL" id="PGFH01000003">
    <property type="protein sequence ID" value="PJJ78142.1"/>
    <property type="molecule type" value="Genomic_DNA"/>
</dbReference>
<evidence type="ECO:0000313" key="3">
    <source>
        <dbReference type="EMBL" id="PJJ78142.1"/>
    </source>
</evidence>
<sequence length="225" mass="23909">MTPEPSDPVVQRRVAVGPVVAAVVALVVFAVIVTVVITLAAASLSPTATATPTAASSLPSPAATSVPAPESTLIPPSAESTGTRCFDYTAEVSALDIESAQVAQRDRDEVEVEVTLAKPWEGSSAQLGIYAERADGDRAYQFSLEIDDGEIEEFTSHEFDRDDADELDVDDAELSGSTVRFLVPRSIGKKLGDEWSWFAFSAADGSTIDTCPGVPNAPEYLRFER</sequence>
<name>A0A2M9D1T5_9MICO</name>
<keyword evidence="4" id="KW-1185">Reference proteome</keyword>
<keyword evidence="2" id="KW-1133">Transmembrane helix</keyword>
<dbReference type="RefSeq" id="WP_100390045.1">
    <property type="nucleotide sequence ID" value="NZ_BMZU01000001.1"/>
</dbReference>
<feature type="transmembrane region" description="Helical" evidence="2">
    <location>
        <begin position="20"/>
        <end position="42"/>
    </location>
</feature>
<dbReference type="OrthoDB" id="5119921at2"/>
<protein>
    <submittedName>
        <fullName evidence="3">Uncharacterized protein</fullName>
    </submittedName>
</protein>
<accession>A0A2M9D1T5</accession>
<proteinExistence type="predicted"/>
<keyword evidence="2" id="KW-0812">Transmembrane</keyword>
<dbReference type="AlphaFoldDB" id="A0A2M9D1T5"/>
<evidence type="ECO:0000313" key="4">
    <source>
        <dbReference type="Proteomes" id="UP000231742"/>
    </source>
</evidence>
<keyword evidence="2" id="KW-0472">Membrane</keyword>
<gene>
    <name evidence="3" type="ORF">CLV85_2597</name>
</gene>
<dbReference type="Proteomes" id="UP000231742">
    <property type="component" value="Unassembled WGS sequence"/>
</dbReference>
<evidence type="ECO:0000256" key="2">
    <source>
        <dbReference type="SAM" id="Phobius"/>
    </source>
</evidence>
<feature type="region of interest" description="Disordered" evidence="1">
    <location>
        <begin position="50"/>
        <end position="80"/>
    </location>
</feature>